<feature type="domain" description="HTH tetR-type" evidence="5">
    <location>
        <begin position="19"/>
        <end position="79"/>
    </location>
</feature>
<evidence type="ECO:0000256" key="3">
    <source>
        <dbReference type="ARBA" id="ARBA00023163"/>
    </source>
</evidence>
<feature type="DNA-binding region" description="H-T-H motif" evidence="4">
    <location>
        <begin position="42"/>
        <end position="61"/>
    </location>
</feature>
<dbReference type="AlphaFoldDB" id="A0A081D189"/>
<evidence type="ECO:0000313" key="7">
    <source>
        <dbReference type="Proteomes" id="UP000028701"/>
    </source>
</evidence>
<proteinExistence type="predicted"/>
<protein>
    <submittedName>
        <fullName evidence="6">Putative TetR family transcriptional regulator</fullName>
    </submittedName>
</protein>
<dbReference type="Proteomes" id="UP000028701">
    <property type="component" value="Unassembled WGS sequence"/>
</dbReference>
<gene>
    <name evidence="6" type="ORF">RRU01S_27_00730</name>
</gene>
<dbReference type="PRINTS" id="PR00455">
    <property type="entry name" value="HTHTETR"/>
</dbReference>
<dbReference type="EMBL" id="BBJU01000027">
    <property type="protein sequence ID" value="GAK72685.1"/>
    <property type="molecule type" value="Genomic_DNA"/>
</dbReference>
<evidence type="ECO:0000256" key="4">
    <source>
        <dbReference type="PROSITE-ProRule" id="PRU00335"/>
    </source>
</evidence>
<reference evidence="6 7" key="1">
    <citation type="submission" date="2014-08" db="EMBL/GenBank/DDBJ databases">
        <title>Whole genome shotgun sequence of Rhizobium rubi NBRC 13261.</title>
        <authorList>
            <person name="Katano-Makiyama Y."/>
            <person name="Hosoyama A."/>
            <person name="Hashimoto M."/>
            <person name="Hosoyama Y."/>
            <person name="Noguchi M."/>
            <person name="Tsuchikane K."/>
            <person name="Uohara A."/>
            <person name="Ohji S."/>
            <person name="Ichikawa N."/>
            <person name="Kimura A."/>
            <person name="Yamazoe A."/>
            <person name="Fujita N."/>
        </authorList>
    </citation>
    <scope>NUCLEOTIDE SEQUENCE [LARGE SCALE GENOMIC DNA]</scope>
    <source>
        <strain evidence="6 7">NBRC 13261</strain>
    </source>
</reference>
<dbReference type="PANTHER" id="PTHR30055:SF146">
    <property type="entry name" value="HTH-TYPE TRANSCRIPTIONAL DUAL REGULATOR CECR"/>
    <property type="match status" value="1"/>
</dbReference>
<accession>A0A081D189</accession>
<dbReference type="SUPFAM" id="SSF46689">
    <property type="entry name" value="Homeodomain-like"/>
    <property type="match status" value="1"/>
</dbReference>
<evidence type="ECO:0000313" key="6">
    <source>
        <dbReference type="EMBL" id="GAK72685.1"/>
    </source>
</evidence>
<dbReference type="Pfam" id="PF00440">
    <property type="entry name" value="TetR_N"/>
    <property type="match status" value="1"/>
</dbReference>
<sequence length="213" mass="23953">MRQSTKSGSGGRPTQEATAQLSGKILDVAESLFLAQGFERTSIDQIATTARVAKRTLYARFADKEAVFDAVVKRRIDNNLLEIDSLDLQGLKLEDKLLKLAYLLLEHILQPQAIELDRAITAEAVRFPNLARLYREHAAPRYIGYIARVLISSSEYYSSEQGDAQRDGSNFLVLIVLPLLRTALFSTPDQVRRELEGGVIEDRVRFFMNGIRP</sequence>
<comment type="caution">
    <text evidence="6">The sequence shown here is derived from an EMBL/GenBank/DDBJ whole genome shotgun (WGS) entry which is preliminary data.</text>
</comment>
<dbReference type="GO" id="GO:0003700">
    <property type="term" value="F:DNA-binding transcription factor activity"/>
    <property type="evidence" value="ECO:0007669"/>
    <property type="project" value="TreeGrafter"/>
</dbReference>
<dbReference type="InterPro" id="IPR009057">
    <property type="entry name" value="Homeodomain-like_sf"/>
</dbReference>
<dbReference type="eggNOG" id="COG1309">
    <property type="taxonomic scope" value="Bacteria"/>
</dbReference>
<dbReference type="OrthoDB" id="9798857at2"/>
<dbReference type="InterPro" id="IPR001647">
    <property type="entry name" value="HTH_TetR"/>
</dbReference>
<dbReference type="InterPro" id="IPR023772">
    <property type="entry name" value="DNA-bd_HTH_TetR-type_CS"/>
</dbReference>
<dbReference type="Gene3D" id="1.10.357.10">
    <property type="entry name" value="Tetracycline Repressor, domain 2"/>
    <property type="match status" value="1"/>
</dbReference>
<dbReference type="PANTHER" id="PTHR30055">
    <property type="entry name" value="HTH-TYPE TRANSCRIPTIONAL REGULATOR RUTR"/>
    <property type="match status" value="1"/>
</dbReference>
<dbReference type="PROSITE" id="PS01081">
    <property type="entry name" value="HTH_TETR_1"/>
    <property type="match status" value="1"/>
</dbReference>
<dbReference type="GO" id="GO:0000976">
    <property type="term" value="F:transcription cis-regulatory region binding"/>
    <property type="evidence" value="ECO:0007669"/>
    <property type="project" value="TreeGrafter"/>
</dbReference>
<evidence type="ECO:0000256" key="1">
    <source>
        <dbReference type="ARBA" id="ARBA00023015"/>
    </source>
</evidence>
<dbReference type="PROSITE" id="PS50977">
    <property type="entry name" value="HTH_TETR_2"/>
    <property type="match status" value="1"/>
</dbReference>
<keyword evidence="2 4" id="KW-0238">DNA-binding</keyword>
<dbReference type="FunFam" id="1.10.10.60:FF:000141">
    <property type="entry name" value="TetR family transcriptional regulator"/>
    <property type="match status" value="1"/>
</dbReference>
<dbReference type="InterPro" id="IPR039536">
    <property type="entry name" value="TetR_C_Proteobacteria"/>
</dbReference>
<keyword evidence="3" id="KW-0804">Transcription</keyword>
<evidence type="ECO:0000256" key="2">
    <source>
        <dbReference type="ARBA" id="ARBA00023125"/>
    </source>
</evidence>
<keyword evidence="1" id="KW-0805">Transcription regulation</keyword>
<dbReference type="InterPro" id="IPR050109">
    <property type="entry name" value="HTH-type_TetR-like_transc_reg"/>
</dbReference>
<name>A0A081D189_9HYPH</name>
<dbReference type="Pfam" id="PF14246">
    <property type="entry name" value="TetR_C_7"/>
    <property type="match status" value="1"/>
</dbReference>
<organism evidence="6 7">
    <name type="scientific">Agrobacterium rubi TR3 = NBRC 13261</name>
    <dbReference type="NCBI Taxonomy" id="1368415"/>
    <lineage>
        <taxon>Bacteria</taxon>
        <taxon>Pseudomonadati</taxon>
        <taxon>Pseudomonadota</taxon>
        <taxon>Alphaproteobacteria</taxon>
        <taxon>Hyphomicrobiales</taxon>
        <taxon>Rhizobiaceae</taxon>
        <taxon>Rhizobium/Agrobacterium group</taxon>
        <taxon>Agrobacterium</taxon>
    </lineage>
</organism>
<evidence type="ECO:0000259" key="5">
    <source>
        <dbReference type="PROSITE" id="PS50977"/>
    </source>
</evidence>